<reference evidence="9" key="1">
    <citation type="journal article" date="2020" name="mSystems">
        <title>Genome- and Community-Level Interaction Insights into Carbon Utilization and Element Cycling Functions of Hydrothermarchaeota in Hydrothermal Sediment.</title>
        <authorList>
            <person name="Zhou Z."/>
            <person name="Liu Y."/>
            <person name="Xu W."/>
            <person name="Pan J."/>
            <person name="Luo Z.H."/>
            <person name="Li M."/>
        </authorList>
    </citation>
    <scope>NUCLEOTIDE SEQUENCE [LARGE SCALE GENOMIC DNA]</scope>
    <source>
        <strain evidence="9">HyVt-380</strain>
    </source>
</reference>
<dbReference type="NCBIfam" id="TIGR01730">
    <property type="entry name" value="RND_mfp"/>
    <property type="match status" value="1"/>
</dbReference>
<proteinExistence type="inferred from homology"/>
<feature type="signal peptide" evidence="4">
    <location>
        <begin position="1"/>
        <end position="24"/>
    </location>
</feature>
<dbReference type="PANTHER" id="PTHR30158">
    <property type="entry name" value="ACRA/E-RELATED COMPONENT OF DRUG EFFLUX TRANSPORTER"/>
    <property type="match status" value="1"/>
</dbReference>
<dbReference type="InterPro" id="IPR058627">
    <property type="entry name" value="MdtA-like_C"/>
</dbReference>
<evidence type="ECO:0000256" key="4">
    <source>
        <dbReference type="SAM" id="SignalP"/>
    </source>
</evidence>
<dbReference type="GO" id="GO:0022857">
    <property type="term" value="F:transmembrane transporter activity"/>
    <property type="evidence" value="ECO:0007669"/>
    <property type="project" value="InterPro"/>
</dbReference>
<dbReference type="PROSITE" id="PS51257">
    <property type="entry name" value="PROKAR_LIPOPROTEIN"/>
    <property type="match status" value="1"/>
</dbReference>
<dbReference type="Gene3D" id="2.40.30.170">
    <property type="match status" value="1"/>
</dbReference>
<dbReference type="GO" id="GO:0005886">
    <property type="term" value="C:plasma membrane"/>
    <property type="evidence" value="ECO:0007669"/>
    <property type="project" value="UniProtKB-SubCell"/>
</dbReference>
<protein>
    <submittedName>
        <fullName evidence="9">Efflux RND transporter periplasmic adaptor subunit</fullName>
    </submittedName>
</protein>
<evidence type="ECO:0000313" key="9">
    <source>
        <dbReference type="EMBL" id="HEC74599.1"/>
    </source>
</evidence>
<evidence type="ECO:0000259" key="6">
    <source>
        <dbReference type="Pfam" id="PF25917"/>
    </source>
</evidence>
<evidence type="ECO:0000259" key="5">
    <source>
        <dbReference type="Pfam" id="PF25876"/>
    </source>
</evidence>
<feature type="domain" description="Multidrug resistance protein MdtA-like barrel-sandwich hybrid" evidence="6">
    <location>
        <begin position="63"/>
        <end position="205"/>
    </location>
</feature>
<organism evidence="9">
    <name type="scientific">Methylophaga aminisulfidivorans</name>
    <dbReference type="NCBI Taxonomy" id="230105"/>
    <lineage>
        <taxon>Bacteria</taxon>
        <taxon>Pseudomonadati</taxon>
        <taxon>Pseudomonadota</taxon>
        <taxon>Gammaproteobacteria</taxon>
        <taxon>Thiotrichales</taxon>
        <taxon>Piscirickettsiaceae</taxon>
        <taxon>Methylophaga</taxon>
    </lineage>
</organism>
<comment type="subcellular location">
    <subcellularLocation>
        <location evidence="1">Cell inner membrane</location>
        <topology evidence="1">Lipid-anchor</topology>
    </subcellularLocation>
</comment>
<keyword evidence="3" id="KW-0175">Coiled coil</keyword>
<feature type="coiled-coil region" evidence="3">
    <location>
        <begin position="104"/>
        <end position="169"/>
    </location>
</feature>
<dbReference type="Proteomes" id="UP000886384">
    <property type="component" value="Unassembled WGS sequence"/>
</dbReference>
<dbReference type="Pfam" id="PF25876">
    <property type="entry name" value="HH_MFP_RND"/>
    <property type="match status" value="1"/>
</dbReference>
<feature type="domain" description="Multidrug resistance protein MdtA-like beta-barrel" evidence="7">
    <location>
        <begin position="210"/>
        <end position="298"/>
    </location>
</feature>
<gene>
    <name evidence="9" type="ORF">ENI26_09550</name>
</gene>
<evidence type="ECO:0000256" key="3">
    <source>
        <dbReference type="SAM" id="Coils"/>
    </source>
</evidence>
<dbReference type="Pfam" id="PF25944">
    <property type="entry name" value="Beta-barrel_RND"/>
    <property type="match status" value="1"/>
</dbReference>
<comment type="caution">
    <text evidence="9">The sequence shown here is derived from an EMBL/GenBank/DDBJ whole genome shotgun (WGS) entry which is preliminary data.</text>
</comment>
<comment type="similarity">
    <text evidence="2">Belongs to the membrane fusion protein (MFP) (TC 8.A.1) family.</text>
</comment>
<dbReference type="InterPro" id="IPR006143">
    <property type="entry name" value="RND_pump_MFP"/>
</dbReference>
<dbReference type="Gene3D" id="1.10.287.470">
    <property type="entry name" value="Helix hairpin bin"/>
    <property type="match status" value="1"/>
</dbReference>
<dbReference type="EMBL" id="DRHY01000205">
    <property type="protein sequence ID" value="HEC74599.1"/>
    <property type="molecule type" value="Genomic_DNA"/>
</dbReference>
<feature type="domain" description="Multidrug resistance protein MdtA-like alpha-helical hairpin" evidence="5">
    <location>
        <begin position="103"/>
        <end position="173"/>
    </location>
</feature>
<keyword evidence="4" id="KW-0732">Signal</keyword>
<feature type="chain" id="PRO_5028114420" evidence="4">
    <location>
        <begin position="25"/>
        <end position="385"/>
    </location>
</feature>
<dbReference type="GO" id="GO:0046677">
    <property type="term" value="P:response to antibiotic"/>
    <property type="evidence" value="ECO:0007669"/>
    <property type="project" value="TreeGrafter"/>
</dbReference>
<sequence>MIRTNLFYPLIAGFVMLTLTACQSSEPGQQQSSQPAKKVDVITLAPQTVTLKNTLPARAVAYRKAEVRPQVNGIIDKRLFEEGGEVKAGQRLYQIEPALYEAQLANAKAQLASAKAALKTAQAKEERYKGLMSDNAISKQDYDDALSTFEQAEAEIKVQQAAVKTAETNLGYTHVVAPISGTIGKSAFTEGALVTAQQSNVLATINQLDPIYIDISQPSKQLLALRKRVISRELNDLSAPKVNVNLEDGTEYDQVGTLQFAGVDVDTTTGDVVVRAIIPNPNHLLLPGMFLRATIIEGELKDVILAPQKGVSFDKNGSASALVITADNKVEKRDVTVGQAFGENWLVKSGLNVGDQVIVEGLQSIGPEANVSIDKNTLQTANTGA</sequence>
<dbReference type="FunFam" id="2.40.420.20:FF:000001">
    <property type="entry name" value="Efflux RND transporter periplasmic adaptor subunit"/>
    <property type="match status" value="1"/>
</dbReference>
<evidence type="ECO:0000256" key="1">
    <source>
        <dbReference type="ARBA" id="ARBA00004519"/>
    </source>
</evidence>
<dbReference type="AlphaFoldDB" id="A0A7C1VXS5"/>
<dbReference type="InterPro" id="IPR058626">
    <property type="entry name" value="MdtA-like_b-barrel"/>
</dbReference>
<evidence type="ECO:0000256" key="2">
    <source>
        <dbReference type="ARBA" id="ARBA00009477"/>
    </source>
</evidence>
<dbReference type="InterPro" id="IPR058624">
    <property type="entry name" value="MdtA-like_HH"/>
</dbReference>
<dbReference type="Pfam" id="PF25967">
    <property type="entry name" value="RND-MFP_C"/>
    <property type="match status" value="1"/>
</dbReference>
<dbReference type="Gene3D" id="2.40.50.100">
    <property type="match status" value="1"/>
</dbReference>
<feature type="domain" description="Multidrug resistance protein MdtA-like C-terminal permuted SH3" evidence="8">
    <location>
        <begin position="302"/>
        <end position="363"/>
    </location>
</feature>
<name>A0A7C1VXS5_9GAMM</name>
<dbReference type="Gene3D" id="2.40.420.20">
    <property type="match status" value="1"/>
</dbReference>
<evidence type="ECO:0000259" key="7">
    <source>
        <dbReference type="Pfam" id="PF25944"/>
    </source>
</evidence>
<dbReference type="SUPFAM" id="SSF111369">
    <property type="entry name" value="HlyD-like secretion proteins"/>
    <property type="match status" value="1"/>
</dbReference>
<accession>A0A7C1VXS5</accession>
<evidence type="ECO:0000259" key="8">
    <source>
        <dbReference type="Pfam" id="PF25967"/>
    </source>
</evidence>
<dbReference type="PANTHER" id="PTHR30158:SF3">
    <property type="entry name" value="MULTIDRUG EFFLUX PUMP SUBUNIT ACRA-RELATED"/>
    <property type="match status" value="1"/>
</dbReference>
<dbReference type="Pfam" id="PF25917">
    <property type="entry name" value="BSH_RND"/>
    <property type="match status" value="1"/>
</dbReference>
<dbReference type="InterPro" id="IPR058625">
    <property type="entry name" value="MdtA-like_BSH"/>
</dbReference>